<feature type="compositionally biased region" description="Basic residues" evidence="1">
    <location>
        <begin position="184"/>
        <end position="196"/>
    </location>
</feature>
<protein>
    <submittedName>
        <fullName evidence="2">Uncharacterized protein</fullName>
    </submittedName>
</protein>
<feature type="compositionally biased region" description="Polar residues" evidence="1">
    <location>
        <begin position="322"/>
        <end position="333"/>
    </location>
</feature>
<feature type="region of interest" description="Disordered" evidence="1">
    <location>
        <begin position="246"/>
        <end position="530"/>
    </location>
</feature>
<name>A0A9P5XG80_9AGAR</name>
<gene>
    <name evidence="2" type="ORF">P691DRAFT_701374</name>
</gene>
<feature type="compositionally biased region" description="Polar residues" evidence="1">
    <location>
        <begin position="401"/>
        <end position="410"/>
    </location>
</feature>
<accession>A0A9P5XG80</accession>
<feature type="compositionally biased region" description="Low complexity" evidence="1">
    <location>
        <begin position="512"/>
        <end position="521"/>
    </location>
</feature>
<dbReference type="EMBL" id="MU151106">
    <property type="protein sequence ID" value="KAF9450394.1"/>
    <property type="molecule type" value="Genomic_DNA"/>
</dbReference>
<feature type="compositionally biased region" description="Basic and acidic residues" evidence="1">
    <location>
        <begin position="337"/>
        <end position="352"/>
    </location>
</feature>
<dbReference type="AlphaFoldDB" id="A0A9P5XG80"/>
<evidence type="ECO:0000313" key="3">
    <source>
        <dbReference type="Proteomes" id="UP000807342"/>
    </source>
</evidence>
<proteinExistence type="predicted"/>
<feature type="region of interest" description="Disordered" evidence="1">
    <location>
        <begin position="158"/>
        <end position="204"/>
    </location>
</feature>
<dbReference type="OrthoDB" id="3063784at2759"/>
<sequence length="543" mass="58162">MDCSDDDCESYTSDTVQWQGTQTACAALDTLLSEASFKSQVELFQAPRDSTSRASSSSSGFALYSHRQASPLASTSMSLSLPSFTNASDSGKLRPFNATSSSASVSNGLEKTSSWKVSSNDHRGRSSRSSASQNVEESPVRDPDQFLSMLKGISERLDGSIRSDASSSKDLKRRQSSMSDAGGKRVRHSAYSKPSHRSVSEGIGKGKAQDFGALACTSLNIPNSLDRTAGVTKNRSVKLRELDSAMGVAPPKPSREIMPPPPVPLSRATVSASQAPHRNTPNFPPTRPPAVKIEVVDTPPPQLPPHTPQPKPTIQIRDAAPSTKSNPTPTQTPKLHPLLDPERKQRRLKLERTISATLASLDSKPSSTSSSPSDATPPVPSVRQPQLQPQQPQRRFDSNHHQPPSLTLSQGRAAGNPSRPPSLGMRRTHTFPLASQSSSTTGGNLEKPLPTKKGFKPPLFLSSQPPSTPSTNSSSPRSNASSSEQFFSPMSNTSPLSSTPSSKLGDEDMDDLLPSSDADLSFGEAVPLDVDMDALEETMRKYD</sequence>
<feature type="compositionally biased region" description="Pro residues" evidence="1">
    <location>
        <begin position="298"/>
        <end position="311"/>
    </location>
</feature>
<feature type="compositionally biased region" description="Polar residues" evidence="1">
    <location>
        <begin position="97"/>
        <end position="118"/>
    </location>
</feature>
<evidence type="ECO:0000256" key="1">
    <source>
        <dbReference type="SAM" id="MobiDB-lite"/>
    </source>
</evidence>
<feature type="compositionally biased region" description="Low complexity" evidence="1">
    <location>
        <begin position="358"/>
        <end position="374"/>
    </location>
</feature>
<feature type="compositionally biased region" description="Polar residues" evidence="1">
    <location>
        <begin position="433"/>
        <end position="443"/>
    </location>
</feature>
<dbReference type="Proteomes" id="UP000807342">
    <property type="component" value="Unassembled WGS sequence"/>
</dbReference>
<comment type="caution">
    <text evidence="2">The sequence shown here is derived from an EMBL/GenBank/DDBJ whole genome shotgun (WGS) entry which is preliminary data.</text>
</comment>
<feature type="region of interest" description="Disordered" evidence="1">
    <location>
        <begin position="90"/>
        <end position="146"/>
    </location>
</feature>
<evidence type="ECO:0000313" key="2">
    <source>
        <dbReference type="EMBL" id="KAF9450394.1"/>
    </source>
</evidence>
<organism evidence="2 3">
    <name type="scientific">Macrolepiota fuliginosa MF-IS2</name>
    <dbReference type="NCBI Taxonomy" id="1400762"/>
    <lineage>
        <taxon>Eukaryota</taxon>
        <taxon>Fungi</taxon>
        <taxon>Dikarya</taxon>
        <taxon>Basidiomycota</taxon>
        <taxon>Agaricomycotina</taxon>
        <taxon>Agaricomycetes</taxon>
        <taxon>Agaricomycetidae</taxon>
        <taxon>Agaricales</taxon>
        <taxon>Agaricineae</taxon>
        <taxon>Agaricaceae</taxon>
        <taxon>Macrolepiota</taxon>
    </lineage>
</organism>
<reference evidence="2" key="1">
    <citation type="submission" date="2020-11" db="EMBL/GenBank/DDBJ databases">
        <authorList>
            <consortium name="DOE Joint Genome Institute"/>
            <person name="Ahrendt S."/>
            <person name="Riley R."/>
            <person name="Andreopoulos W."/>
            <person name="Labutti K."/>
            <person name="Pangilinan J."/>
            <person name="Ruiz-Duenas F.J."/>
            <person name="Barrasa J.M."/>
            <person name="Sanchez-Garcia M."/>
            <person name="Camarero S."/>
            <person name="Miyauchi S."/>
            <person name="Serrano A."/>
            <person name="Linde D."/>
            <person name="Babiker R."/>
            <person name="Drula E."/>
            <person name="Ayuso-Fernandez I."/>
            <person name="Pacheco R."/>
            <person name="Padilla G."/>
            <person name="Ferreira P."/>
            <person name="Barriuso J."/>
            <person name="Kellner H."/>
            <person name="Castanera R."/>
            <person name="Alfaro M."/>
            <person name="Ramirez L."/>
            <person name="Pisabarro A.G."/>
            <person name="Kuo A."/>
            <person name="Tritt A."/>
            <person name="Lipzen A."/>
            <person name="He G."/>
            <person name="Yan M."/>
            <person name="Ng V."/>
            <person name="Cullen D."/>
            <person name="Martin F."/>
            <person name="Rosso M.-N."/>
            <person name="Henrissat B."/>
            <person name="Hibbett D."/>
            <person name="Martinez A.T."/>
            <person name="Grigoriev I.V."/>
        </authorList>
    </citation>
    <scope>NUCLEOTIDE SEQUENCE</scope>
    <source>
        <strain evidence="2">MF-IS2</strain>
    </source>
</reference>
<keyword evidence="3" id="KW-1185">Reference proteome</keyword>
<feature type="compositionally biased region" description="Low complexity" evidence="1">
    <location>
        <begin position="381"/>
        <end position="393"/>
    </location>
</feature>
<feature type="compositionally biased region" description="Low complexity" evidence="1">
    <location>
        <begin position="457"/>
        <end position="502"/>
    </location>
</feature>
<feature type="compositionally biased region" description="Polar residues" evidence="1">
    <location>
        <begin position="127"/>
        <end position="136"/>
    </location>
</feature>